<dbReference type="AlphaFoldDB" id="F4XPW1"/>
<reference evidence="4" key="1">
    <citation type="journal article" date="2011" name="Proc. Natl. Acad. Sci. U.S.A.">
        <title>Genomic insights into the physiology and ecology of the marine filamentous cyanobacterium Lyngbya majuscula.</title>
        <authorList>
            <person name="Jones A.C."/>
            <person name="Monroe E.A."/>
            <person name="Podell S."/>
            <person name="Hess W.R."/>
            <person name="Klages S."/>
            <person name="Esquenazi E."/>
            <person name="Niessen S."/>
            <person name="Hoover H."/>
            <person name="Rothmann M."/>
            <person name="Lasken R.S."/>
            <person name="Yates J.R.III."/>
            <person name="Reinhardt R."/>
            <person name="Kube M."/>
            <person name="Burkart M.D."/>
            <person name="Allen E.E."/>
            <person name="Dorrestein P.C."/>
            <person name="Gerwick W.H."/>
            <person name="Gerwick L."/>
        </authorList>
    </citation>
    <scope>NUCLEOTIDE SEQUENCE [LARGE SCALE GENOMIC DNA]</scope>
    <source>
        <strain evidence="4">3L</strain>
    </source>
</reference>
<dbReference type="InterPro" id="IPR011006">
    <property type="entry name" value="CheY-like_superfamily"/>
</dbReference>
<dbReference type="PROSITE" id="PS50110">
    <property type="entry name" value="RESPONSE_REGULATORY"/>
    <property type="match status" value="1"/>
</dbReference>
<feature type="domain" description="Response regulatory" evidence="2">
    <location>
        <begin position="1"/>
        <end position="62"/>
    </location>
</feature>
<dbReference type="InterPro" id="IPR052048">
    <property type="entry name" value="ST_Response_Regulator"/>
</dbReference>
<accession>F4XPW1</accession>
<keyword evidence="4" id="KW-1185">Reference proteome</keyword>
<gene>
    <name evidence="3" type="ORF">LYNGBM3L_36650</name>
</gene>
<dbReference type="Proteomes" id="UP000003959">
    <property type="component" value="Unassembled WGS sequence"/>
</dbReference>
<dbReference type="PANTHER" id="PTHR43228">
    <property type="entry name" value="TWO-COMPONENT RESPONSE REGULATOR"/>
    <property type="match status" value="1"/>
</dbReference>
<evidence type="ECO:0000313" key="4">
    <source>
        <dbReference type="Proteomes" id="UP000003959"/>
    </source>
</evidence>
<organism evidence="3 4">
    <name type="scientific">Moorena producens 3L</name>
    <dbReference type="NCBI Taxonomy" id="489825"/>
    <lineage>
        <taxon>Bacteria</taxon>
        <taxon>Bacillati</taxon>
        <taxon>Cyanobacteriota</taxon>
        <taxon>Cyanophyceae</taxon>
        <taxon>Coleofasciculales</taxon>
        <taxon>Coleofasciculaceae</taxon>
        <taxon>Moorena</taxon>
    </lineage>
</organism>
<name>F4XPW1_9CYAN</name>
<evidence type="ECO:0000256" key="1">
    <source>
        <dbReference type="PROSITE-ProRule" id="PRU00169"/>
    </source>
</evidence>
<dbReference type="SUPFAM" id="SSF52172">
    <property type="entry name" value="CheY-like"/>
    <property type="match status" value="1"/>
</dbReference>
<dbReference type="PANTHER" id="PTHR43228:SF1">
    <property type="entry name" value="TWO-COMPONENT RESPONSE REGULATOR ARR22"/>
    <property type="match status" value="1"/>
</dbReference>
<dbReference type="RefSeq" id="WP_008182279.1">
    <property type="nucleotide sequence ID" value="NZ_GL890851.1"/>
</dbReference>
<evidence type="ECO:0000313" key="3">
    <source>
        <dbReference type="EMBL" id="EGJ33328.1"/>
    </source>
</evidence>
<dbReference type="HOGENOM" id="CLU_2899289_0_0_3"/>
<dbReference type="GO" id="GO:0000160">
    <property type="term" value="P:phosphorelay signal transduction system"/>
    <property type="evidence" value="ECO:0007669"/>
    <property type="project" value="InterPro"/>
</dbReference>
<keyword evidence="1" id="KW-0597">Phosphoprotein</keyword>
<evidence type="ECO:0000259" key="2">
    <source>
        <dbReference type="PROSITE" id="PS50110"/>
    </source>
</evidence>
<dbReference type="Pfam" id="PF00072">
    <property type="entry name" value="Response_reg"/>
    <property type="match status" value="1"/>
</dbReference>
<feature type="modified residue" description="4-aspartylphosphate" evidence="1">
    <location>
        <position position="47"/>
    </location>
</feature>
<dbReference type="EMBL" id="GL890851">
    <property type="protein sequence ID" value="EGJ33328.1"/>
    <property type="molecule type" value="Genomic_DNA"/>
</dbReference>
<proteinExistence type="predicted"/>
<sequence>MVDDKQENRWVIVNLLAPLGFELIEASSGQEALDEATAFSPDLIITDLLMPQMDGFEMIRQL</sequence>
<dbReference type="InterPro" id="IPR001789">
    <property type="entry name" value="Sig_transdc_resp-reg_receiver"/>
</dbReference>
<dbReference type="eggNOG" id="COG0784">
    <property type="taxonomic scope" value="Bacteria"/>
</dbReference>
<protein>
    <submittedName>
        <fullName evidence="3">Two-component response regulator, CheY subfamily</fullName>
    </submittedName>
</protein>
<dbReference type="Gene3D" id="3.40.50.2300">
    <property type="match status" value="1"/>
</dbReference>